<protein>
    <submittedName>
        <fullName evidence="4">Malonyl-[acyl-carrier protein] O-methyltransferase 1</fullName>
    </submittedName>
</protein>
<organism evidence="4 5">
    <name type="scientific">Pseudoalteromonas espejiana</name>
    <dbReference type="NCBI Taxonomy" id="28107"/>
    <lineage>
        <taxon>Bacteria</taxon>
        <taxon>Pseudomonadati</taxon>
        <taxon>Pseudomonadota</taxon>
        <taxon>Gammaproteobacteria</taxon>
        <taxon>Alteromonadales</taxon>
        <taxon>Pseudoalteromonadaceae</taxon>
        <taxon>Pseudoalteromonas</taxon>
    </lineage>
</organism>
<dbReference type="SUPFAM" id="SSF53335">
    <property type="entry name" value="S-adenosyl-L-methionine-dependent methyltransferases"/>
    <property type="match status" value="1"/>
</dbReference>
<dbReference type="EMBL" id="BJUM01000042">
    <property type="protein sequence ID" value="GEK56516.1"/>
    <property type="molecule type" value="Genomic_DNA"/>
</dbReference>
<keyword evidence="1 4" id="KW-0489">Methyltransferase</keyword>
<dbReference type="InterPro" id="IPR013216">
    <property type="entry name" value="Methyltransf_11"/>
</dbReference>
<dbReference type="PANTHER" id="PTHR13090:SF1">
    <property type="entry name" value="ARGININE-HYDROXYLASE NDUFAF5, MITOCHONDRIAL"/>
    <property type="match status" value="1"/>
</dbReference>
<evidence type="ECO:0000313" key="4">
    <source>
        <dbReference type="EMBL" id="GEK56516.1"/>
    </source>
</evidence>
<accession>A0A510XZL8</accession>
<dbReference type="InterPro" id="IPR029063">
    <property type="entry name" value="SAM-dependent_MTases_sf"/>
</dbReference>
<sequence>MIAHALSNIQKQAERKTEVVELVELKVPENIKPFANTPSGITKHPANKSLKKAAQTKFSQAAEQYNSHANVQKLAANDLFKLINANPQNKNKLCVDLGAGPLVNIHTLQNQFGQVFAIDLSLNMLKSSTLNTPRICADMDNLPLQANSVDAIFSNFAVQWSANFELLMQSLYRVLKPGGQAYISTVVEGSLNEIKTAFTALDNSSHINTFNSHGYINQSVQKAGFEINSSQKQVYTDCYSTPLKAIKSIKAIGATTQNHTNTRQGLLTKSALQKVCNAYPLTNNKACVSYHVVLLSLKKPITKT</sequence>
<name>A0A510XZL8_9GAMM</name>
<dbReference type="OrthoDB" id="9760689at2"/>
<dbReference type="PANTHER" id="PTHR13090">
    <property type="entry name" value="ARGININE-HYDROXYLASE NDUFAF5, MITOCHONDRIAL"/>
    <property type="match status" value="1"/>
</dbReference>
<dbReference type="GO" id="GO:0008757">
    <property type="term" value="F:S-adenosylmethionine-dependent methyltransferase activity"/>
    <property type="evidence" value="ECO:0007669"/>
    <property type="project" value="InterPro"/>
</dbReference>
<dbReference type="RefSeq" id="WP_089347709.1">
    <property type="nucleotide sequence ID" value="NZ_BJUM01000042.1"/>
</dbReference>
<evidence type="ECO:0000256" key="1">
    <source>
        <dbReference type="ARBA" id="ARBA00022603"/>
    </source>
</evidence>
<evidence type="ECO:0000256" key="2">
    <source>
        <dbReference type="ARBA" id="ARBA00022679"/>
    </source>
</evidence>
<proteinExistence type="predicted"/>
<dbReference type="Pfam" id="PF08241">
    <property type="entry name" value="Methyltransf_11"/>
    <property type="match status" value="1"/>
</dbReference>
<feature type="domain" description="Methyltransferase type 11" evidence="3">
    <location>
        <begin position="95"/>
        <end position="183"/>
    </location>
</feature>
<dbReference type="Proteomes" id="UP000321419">
    <property type="component" value="Unassembled WGS sequence"/>
</dbReference>
<dbReference type="Gene3D" id="3.40.50.150">
    <property type="entry name" value="Vaccinia Virus protein VP39"/>
    <property type="match status" value="1"/>
</dbReference>
<evidence type="ECO:0000313" key="5">
    <source>
        <dbReference type="Proteomes" id="UP000321419"/>
    </source>
</evidence>
<dbReference type="AlphaFoldDB" id="A0A510XZL8"/>
<dbReference type="GO" id="GO:0032259">
    <property type="term" value="P:methylation"/>
    <property type="evidence" value="ECO:0007669"/>
    <property type="project" value="UniProtKB-KW"/>
</dbReference>
<gene>
    <name evidence="4" type="primary">bioC1</name>
    <name evidence="4" type="ORF">PES01_33610</name>
</gene>
<dbReference type="CDD" id="cd02440">
    <property type="entry name" value="AdoMet_MTases"/>
    <property type="match status" value="1"/>
</dbReference>
<keyword evidence="2 4" id="KW-0808">Transferase</keyword>
<evidence type="ECO:0000259" key="3">
    <source>
        <dbReference type="Pfam" id="PF08241"/>
    </source>
</evidence>
<dbReference type="InterPro" id="IPR050602">
    <property type="entry name" value="Malonyl-ACP_OMT"/>
</dbReference>
<keyword evidence="5" id="KW-1185">Reference proteome</keyword>
<reference evidence="4 5" key="1">
    <citation type="submission" date="2019-07" db="EMBL/GenBank/DDBJ databases">
        <title>Whole genome shotgun sequence of Pseudoalteromonas espejiana NBRC 102222.</title>
        <authorList>
            <person name="Hosoyama A."/>
            <person name="Uohara A."/>
            <person name="Ohji S."/>
            <person name="Ichikawa N."/>
        </authorList>
    </citation>
    <scope>NUCLEOTIDE SEQUENCE [LARGE SCALE GENOMIC DNA]</scope>
    <source>
        <strain evidence="4 5">NBRC 102222</strain>
    </source>
</reference>
<comment type="caution">
    <text evidence="4">The sequence shown here is derived from an EMBL/GenBank/DDBJ whole genome shotgun (WGS) entry which is preliminary data.</text>
</comment>